<evidence type="ECO:0000313" key="3">
    <source>
        <dbReference type="EMBL" id="RGL16380.1"/>
    </source>
</evidence>
<gene>
    <name evidence="3" type="ORF">DXC80_04215</name>
</gene>
<keyword evidence="1" id="KW-0175">Coiled coil</keyword>
<protein>
    <submittedName>
        <fullName evidence="3">Uncharacterized protein</fullName>
    </submittedName>
</protein>
<evidence type="ECO:0000256" key="2">
    <source>
        <dbReference type="SAM" id="Phobius"/>
    </source>
</evidence>
<dbReference type="AlphaFoldDB" id="A0A3E4R888"/>
<dbReference type="EMBL" id="QSRK01000004">
    <property type="protein sequence ID" value="RGL16380.1"/>
    <property type="molecule type" value="Genomic_DNA"/>
</dbReference>
<keyword evidence="2" id="KW-0472">Membrane</keyword>
<organism evidence="3 4">
    <name type="scientific">Bacteroides uniformis</name>
    <dbReference type="NCBI Taxonomy" id="820"/>
    <lineage>
        <taxon>Bacteria</taxon>
        <taxon>Pseudomonadati</taxon>
        <taxon>Bacteroidota</taxon>
        <taxon>Bacteroidia</taxon>
        <taxon>Bacteroidales</taxon>
        <taxon>Bacteroidaceae</taxon>
        <taxon>Bacteroides</taxon>
    </lineage>
</organism>
<reference evidence="3 4" key="1">
    <citation type="submission" date="2018-08" db="EMBL/GenBank/DDBJ databases">
        <title>A genome reference for cultivated species of the human gut microbiota.</title>
        <authorList>
            <person name="Zou Y."/>
            <person name="Xue W."/>
            <person name="Luo G."/>
        </authorList>
    </citation>
    <scope>NUCLEOTIDE SEQUENCE [LARGE SCALE GENOMIC DNA]</scope>
    <source>
        <strain evidence="3 4">TF08-13</strain>
    </source>
</reference>
<evidence type="ECO:0000256" key="1">
    <source>
        <dbReference type="SAM" id="Coils"/>
    </source>
</evidence>
<keyword evidence="2" id="KW-0812">Transmembrane</keyword>
<evidence type="ECO:0000313" key="4">
    <source>
        <dbReference type="Proteomes" id="UP000260795"/>
    </source>
</evidence>
<name>A0A3E4R888_BACUN</name>
<keyword evidence="2" id="KW-1133">Transmembrane helix</keyword>
<sequence length="166" mass="19462">MFLYLQKIIKPMKDIDKRNVEDFLKEGNAKQLLEFLIQSNKNLMPEEAKILMESLSKFEAPLSQMYVKIVDQEDRKLQRIYETRNKIIDVLVILAQSNYENANRIIEILKQELDHLKEEEKEVREDSKNEKNRTFSIWDKVAWGALIILCAAIFGGGNKNDTSKKN</sequence>
<accession>A0A3E4R888</accession>
<dbReference type="Proteomes" id="UP000260795">
    <property type="component" value="Unassembled WGS sequence"/>
</dbReference>
<proteinExistence type="predicted"/>
<feature type="transmembrane region" description="Helical" evidence="2">
    <location>
        <begin position="137"/>
        <end position="157"/>
    </location>
</feature>
<comment type="caution">
    <text evidence="3">The sequence shown here is derived from an EMBL/GenBank/DDBJ whole genome shotgun (WGS) entry which is preliminary data.</text>
</comment>
<feature type="coiled-coil region" evidence="1">
    <location>
        <begin position="92"/>
        <end position="133"/>
    </location>
</feature>